<evidence type="ECO:0000256" key="5">
    <source>
        <dbReference type="ARBA" id="ARBA00033172"/>
    </source>
</evidence>
<evidence type="ECO:0000256" key="4">
    <source>
        <dbReference type="ARBA" id="ARBA00022801"/>
    </source>
</evidence>
<dbReference type="AlphaFoldDB" id="A0A9X2YWW2"/>
<comment type="similarity">
    <text evidence="1">Belongs to the peptidase M17 family.</text>
</comment>
<gene>
    <name evidence="10" type="ORF">H7K45_06385</name>
</gene>
<dbReference type="PRINTS" id="PR00481">
    <property type="entry name" value="LAMNOPPTDASE"/>
</dbReference>
<dbReference type="SUPFAM" id="SSF53187">
    <property type="entry name" value="Zn-dependent exopeptidases"/>
    <property type="match status" value="1"/>
</dbReference>
<proteinExistence type="inferred from homology"/>
<dbReference type="SUPFAM" id="SSF52949">
    <property type="entry name" value="Macro domain-like"/>
    <property type="match status" value="1"/>
</dbReference>
<evidence type="ECO:0000256" key="3">
    <source>
        <dbReference type="ARBA" id="ARBA00022670"/>
    </source>
</evidence>
<keyword evidence="11" id="KW-1185">Reference proteome</keyword>
<dbReference type="Gene3D" id="3.40.630.10">
    <property type="entry name" value="Zn peptidases"/>
    <property type="match status" value="1"/>
</dbReference>
<evidence type="ECO:0000256" key="1">
    <source>
        <dbReference type="ARBA" id="ARBA00009528"/>
    </source>
</evidence>
<comment type="caution">
    <text evidence="10">The sequence shown here is derived from an EMBL/GenBank/DDBJ whole genome shotgun (WGS) entry which is preliminary data.</text>
</comment>
<dbReference type="EMBL" id="JACKVK010000004">
    <property type="protein sequence ID" value="MCV7420160.1"/>
    <property type="molecule type" value="Genomic_DNA"/>
</dbReference>
<reference evidence="10" key="1">
    <citation type="submission" date="2020-07" db="EMBL/GenBank/DDBJ databases">
        <authorList>
            <person name="Pettersson B.M.F."/>
            <person name="Behra P.R.K."/>
            <person name="Ramesh M."/>
            <person name="Das S."/>
            <person name="Dasgupta S."/>
            <person name="Kirsebom L.A."/>
        </authorList>
    </citation>
    <scope>NUCLEOTIDE SEQUENCE</scope>
    <source>
        <strain evidence="10">DSM 44838</strain>
    </source>
</reference>
<keyword evidence="2 10" id="KW-0031">Aminopeptidase</keyword>
<dbReference type="GO" id="GO:0030145">
    <property type="term" value="F:manganese ion binding"/>
    <property type="evidence" value="ECO:0007669"/>
    <property type="project" value="InterPro"/>
</dbReference>
<evidence type="ECO:0000256" key="8">
    <source>
        <dbReference type="ARBA" id="ARBA00050061"/>
    </source>
</evidence>
<comment type="function">
    <text evidence="6">Presumably involved in the processing and regular turnover of intracellular proteins. Catalyzes the removal of unsubstituted N-terminal amino acids from various peptides.</text>
</comment>
<reference evidence="10" key="2">
    <citation type="journal article" date="2022" name="BMC Genomics">
        <title>Comparative genome analysis of mycobacteria focusing on tRNA and non-coding RNA.</title>
        <authorList>
            <person name="Behra P.R.K."/>
            <person name="Pettersson B.M.F."/>
            <person name="Ramesh M."/>
            <person name="Das S."/>
            <person name="Dasgupta S."/>
            <person name="Kirsebom L.A."/>
        </authorList>
    </citation>
    <scope>NUCLEOTIDE SEQUENCE</scope>
    <source>
        <strain evidence="10">DSM 44838</strain>
    </source>
</reference>
<dbReference type="InterPro" id="IPR043472">
    <property type="entry name" value="Macro_dom-like"/>
</dbReference>
<accession>A0A9X2YWW2</accession>
<keyword evidence="3" id="KW-0645">Protease</keyword>
<dbReference type="InterPro" id="IPR011356">
    <property type="entry name" value="Leucine_aapep/pepB"/>
</dbReference>
<sequence length="490" mass="49368">MSTVSVTRADLADADLIRPGDHDVVVGLFSGPDGVRGGRGAALAGDALGVDVVAVASTDPDFDGTRSARTVAVVTGPAGTTRLVLVGLGEHPASPATLFDAAVAANVARPSTSTLAAEANGALGAVALGHALGAWRYRREPGVPAPTVPVTLVDAGVADGTAEAVLARAAVIARVTGWVRQLVEAPPNTLRPNEFADAVSALAGELAPESVVVEAWDEATLKALGFGATLAVGAGSVHSPLVVELRLTGDGPTTALAGKGITFDSGGVNLKRDAGELSWMKSDMAAAASVAAAVIAAAALGRSASVVAILPVAENMPGGSALRPGDVVTHPGGRTTEVLDTDCEGRLVLADALGYLSGQRPERIVDVGTLFDSGALGTAYWGCWSNVAGVATDLVDAGVRAFDPGWALPLHPTYLALLSSRVADVANAPADAPDSSLVAATYLSTFVGDVPWVHVDNGSAAWLERDAYPWPAGATGTPLRALLEFLHPGP</sequence>
<dbReference type="PANTHER" id="PTHR11963">
    <property type="entry name" value="LEUCINE AMINOPEPTIDASE-RELATED"/>
    <property type="match status" value="1"/>
</dbReference>
<dbReference type="RefSeq" id="WP_263994940.1">
    <property type="nucleotide sequence ID" value="NZ_JACKVK010000004.1"/>
</dbReference>
<dbReference type="Proteomes" id="UP001141629">
    <property type="component" value="Unassembled WGS sequence"/>
</dbReference>
<dbReference type="GO" id="GO:0005737">
    <property type="term" value="C:cytoplasm"/>
    <property type="evidence" value="ECO:0007669"/>
    <property type="project" value="InterPro"/>
</dbReference>
<evidence type="ECO:0000256" key="6">
    <source>
        <dbReference type="ARBA" id="ARBA00049972"/>
    </source>
</evidence>
<dbReference type="GO" id="GO:0070006">
    <property type="term" value="F:metalloaminopeptidase activity"/>
    <property type="evidence" value="ECO:0007669"/>
    <property type="project" value="InterPro"/>
</dbReference>
<evidence type="ECO:0000256" key="7">
    <source>
        <dbReference type="ARBA" id="ARBA00050021"/>
    </source>
</evidence>
<evidence type="ECO:0000313" key="10">
    <source>
        <dbReference type="EMBL" id="MCV7420160.1"/>
    </source>
</evidence>
<protein>
    <recommendedName>
        <fullName evidence="7">Probable cytosol aminopeptidase</fullName>
    </recommendedName>
    <alternativeName>
        <fullName evidence="8">Leucine aminopeptidase</fullName>
    </alternativeName>
    <alternativeName>
        <fullName evidence="5">Leucyl aminopeptidase</fullName>
    </alternativeName>
</protein>
<evidence type="ECO:0000256" key="2">
    <source>
        <dbReference type="ARBA" id="ARBA00022438"/>
    </source>
</evidence>
<keyword evidence="4" id="KW-0378">Hydrolase</keyword>
<dbReference type="InterPro" id="IPR000819">
    <property type="entry name" value="Peptidase_M17_C"/>
</dbReference>
<name>A0A9X2YWW2_9MYCO</name>
<evidence type="ECO:0000313" key="11">
    <source>
        <dbReference type="Proteomes" id="UP001141629"/>
    </source>
</evidence>
<organism evidence="10 11">
    <name type="scientific">Mycobacterium yunnanensis</name>
    <dbReference type="NCBI Taxonomy" id="368477"/>
    <lineage>
        <taxon>Bacteria</taxon>
        <taxon>Bacillati</taxon>
        <taxon>Actinomycetota</taxon>
        <taxon>Actinomycetes</taxon>
        <taxon>Mycobacteriales</taxon>
        <taxon>Mycobacteriaceae</taxon>
        <taxon>Mycobacterium</taxon>
    </lineage>
</organism>
<dbReference type="Pfam" id="PF00883">
    <property type="entry name" value="Peptidase_M17"/>
    <property type="match status" value="1"/>
</dbReference>
<evidence type="ECO:0000259" key="9">
    <source>
        <dbReference type="Pfam" id="PF00883"/>
    </source>
</evidence>
<dbReference type="PANTHER" id="PTHR11963:SF23">
    <property type="entry name" value="CYTOSOL AMINOPEPTIDASE"/>
    <property type="match status" value="1"/>
</dbReference>
<feature type="domain" description="Cytosol aminopeptidase" evidence="9">
    <location>
        <begin position="178"/>
        <end position="482"/>
    </location>
</feature>
<dbReference type="GO" id="GO:0006508">
    <property type="term" value="P:proteolysis"/>
    <property type="evidence" value="ECO:0007669"/>
    <property type="project" value="UniProtKB-KW"/>
</dbReference>